<dbReference type="SUPFAM" id="SSF48452">
    <property type="entry name" value="TPR-like"/>
    <property type="match status" value="1"/>
</dbReference>
<feature type="domain" description="DUF4365" evidence="2">
    <location>
        <begin position="11"/>
        <end position="140"/>
    </location>
</feature>
<dbReference type="Proteomes" id="UP000640614">
    <property type="component" value="Unassembled WGS sequence"/>
</dbReference>
<dbReference type="RefSeq" id="WP_194139431.1">
    <property type="nucleotide sequence ID" value="NZ_PRDM01000003.1"/>
</dbReference>
<protein>
    <submittedName>
        <fullName evidence="3">DUF4365 domain-containing protein</fullName>
    </submittedName>
</protein>
<comment type="caution">
    <text evidence="3">The sequence shown here is derived from an EMBL/GenBank/DDBJ whole genome shotgun (WGS) entry which is preliminary data.</text>
</comment>
<reference evidence="3 4" key="1">
    <citation type="submission" date="2018-07" db="EMBL/GenBank/DDBJ databases">
        <title>Genome assembly of strain KB82.</title>
        <authorList>
            <person name="Kukolya J."/>
            <person name="Horvath B."/>
            <person name="Nagy I."/>
            <person name="Toth A."/>
        </authorList>
    </citation>
    <scope>NUCLEOTIDE SEQUENCE [LARGE SCALE GENOMIC DNA]</scope>
    <source>
        <strain evidence="3 4">Kb82</strain>
    </source>
</reference>
<accession>A0ABR9TLJ6</accession>
<evidence type="ECO:0000256" key="1">
    <source>
        <dbReference type="PROSITE-ProRule" id="PRU00339"/>
    </source>
</evidence>
<dbReference type="Pfam" id="PF14280">
    <property type="entry name" value="DUF4365"/>
    <property type="match status" value="1"/>
</dbReference>
<keyword evidence="4" id="KW-1185">Reference proteome</keyword>
<gene>
    <name evidence="3" type="ORF">C4F50_15000</name>
</gene>
<evidence type="ECO:0000313" key="4">
    <source>
        <dbReference type="Proteomes" id="UP000640614"/>
    </source>
</evidence>
<dbReference type="InterPro" id="IPR019734">
    <property type="entry name" value="TPR_rpt"/>
</dbReference>
<feature type="repeat" description="TPR" evidence="1">
    <location>
        <begin position="356"/>
        <end position="389"/>
    </location>
</feature>
<evidence type="ECO:0000313" key="3">
    <source>
        <dbReference type="EMBL" id="MBE8726242.1"/>
    </source>
</evidence>
<evidence type="ECO:0000259" key="2">
    <source>
        <dbReference type="Pfam" id="PF14280"/>
    </source>
</evidence>
<dbReference type="PROSITE" id="PS50005">
    <property type="entry name" value="TPR"/>
    <property type="match status" value="1"/>
</dbReference>
<name>A0ABR9TLJ6_9FLAO</name>
<dbReference type="InterPro" id="IPR025375">
    <property type="entry name" value="DUF4365"/>
</dbReference>
<sequence>MSQRTRNHIIEEESRMFFKKSIPQMWVYRDKHDDYGIDCEIEIFDEQGNPTGTVFWVQLKGTDSKDQNLIKSINFSSEKMTQFLAYDIPVLIVRYSSYNQNLFFRWAKNVRDMQPSKKSVNFKFSDTDVWTSNSHIEIIKYLKNQILIKQGRLQFPITVSISKELNNPKFIAPHSYLTIIKSCLANHKKYFSLVQRSEDSFLQIYVDSQGLVSSLCDLSLARMKITFQDVNNINSDLLVKHILVTITQCLFDVGKGDLGNQLIFKNNLLSFLKNNEDYLSSILSHLLEGEYFSTTVNELSQYFKENKHDNILETMMSILLLSKRKSFDDEKLLIIENFLEEQLAIAKLRENNLSIAGTLYNLGNFYRSVGEIDKALTHYIEVRKYNASYKKHSYYLFEIGGLLFLKGKPSYASRFYQKAIELKTNHPLAKALLADALLYSGKYLQALEKYDEFLNEISVDCPNPDEWFLKYSCLKTILQNGYPETQTRDSMKANDFVEKGECEKALEFDLLDSLAWYNLAVTEIKQSNNITAFLFFSISALLDNRDCEAWTNATFSGFIEEIDFSLLVNVIRTAYFYNGQEYINYVYESMQKKNLKPEVLNTIIELIDNTVEERIEEPFLLRNFFNENEFIEITMNSNG</sequence>
<proteinExistence type="predicted"/>
<dbReference type="Gene3D" id="1.25.40.10">
    <property type="entry name" value="Tetratricopeptide repeat domain"/>
    <property type="match status" value="1"/>
</dbReference>
<dbReference type="SMART" id="SM00028">
    <property type="entry name" value="TPR"/>
    <property type="match status" value="4"/>
</dbReference>
<keyword evidence="1" id="KW-0802">TPR repeat</keyword>
<dbReference type="InterPro" id="IPR011990">
    <property type="entry name" value="TPR-like_helical_dom_sf"/>
</dbReference>
<dbReference type="EMBL" id="PRDM01000003">
    <property type="protein sequence ID" value="MBE8726242.1"/>
    <property type="molecule type" value="Genomic_DNA"/>
</dbReference>
<organism evidence="3 4">
    <name type="scientific">Flavobacterium hungaricum</name>
    <dbReference type="NCBI Taxonomy" id="2082725"/>
    <lineage>
        <taxon>Bacteria</taxon>
        <taxon>Pseudomonadati</taxon>
        <taxon>Bacteroidota</taxon>
        <taxon>Flavobacteriia</taxon>
        <taxon>Flavobacteriales</taxon>
        <taxon>Flavobacteriaceae</taxon>
        <taxon>Flavobacterium</taxon>
    </lineage>
</organism>